<proteinExistence type="predicted"/>
<accession>A0AAN1KPZ0</accession>
<keyword evidence="1" id="KW-0732">Signal</keyword>
<dbReference type="EMBL" id="CP018309">
    <property type="protein sequence ID" value="ASI92071.1"/>
    <property type="molecule type" value="Genomic_DNA"/>
</dbReference>
<evidence type="ECO:0000313" key="4">
    <source>
        <dbReference type="Proteomes" id="UP000197092"/>
    </source>
</evidence>
<dbReference type="Proteomes" id="UP000197092">
    <property type="component" value="Chromosome 2"/>
</dbReference>
<evidence type="ECO:0000259" key="2">
    <source>
        <dbReference type="Pfam" id="PF04366"/>
    </source>
</evidence>
<dbReference type="InterPro" id="IPR007461">
    <property type="entry name" value="Ysc84_actin-binding"/>
</dbReference>
<evidence type="ECO:0000313" key="3">
    <source>
        <dbReference type="EMBL" id="ASI92071.1"/>
    </source>
</evidence>
<feature type="domain" description="Ysc84 actin-binding" evidence="2">
    <location>
        <begin position="114"/>
        <end position="230"/>
    </location>
</feature>
<protein>
    <recommendedName>
        <fullName evidence="2">Ysc84 actin-binding domain-containing protein</fullName>
    </recommendedName>
</protein>
<feature type="chain" id="PRO_5042835774" description="Ysc84 actin-binding domain-containing protein" evidence="1">
    <location>
        <begin position="28"/>
        <end position="239"/>
    </location>
</feature>
<dbReference type="CDD" id="cd11524">
    <property type="entry name" value="SYLF"/>
    <property type="match status" value="1"/>
</dbReference>
<name>A0AAN1KPZ0_9VIBR</name>
<dbReference type="KEGG" id="vsh:BSZ05_19830"/>
<dbReference type="AlphaFoldDB" id="A0AAN1KPZ0"/>
<dbReference type="RefSeq" id="WP_088878094.1">
    <property type="nucleotide sequence ID" value="NZ_CP018309.1"/>
</dbReference>
<organism evidence="3 4">
    <name type="scientific">Vibrio mediterranei</name>
    <dbReference type="NCBI Taxonomy" id="689"/>
    <lineage>
        <taxon>Bacteria</taxon>
        <taxon>Pseudomonadati</taxon>
        <taxon>Pseudomonadota</taxon>
        <taxon>Gammaproteobacteria</taxon>
        <taxon>Vibrionales</taxon>
        <taxon>Vibrionaceae</taxon>
        <taxon>Vibrio</taxon>
    </lineage>
</organism>
<gene>
    <name evidence="3" type="ORF">BSZ05_19830</name>
</gene>
<sequence length="239" mass="25682">MSLTHRTLSMLLSFALLALVLPARAYAIESSDNQSSRQAHAIIVDSAEKIDQFDSTSHWDSVKNLTGVAKAIVIFPSGGQGGFLLGMQRGQGILMTRQAHHWSQPVFINFNSFMFGLLAGAQSLSGVGVVLSNDVLSTLQHQPVKLGGTADLTVGKGVSGKVIGGTSGISAMMVSENKGLYFGGSIDTFQLSLNDELNKAYYGEGFDLERVLSNFDDNQGMAQSLRKRLEGISYRAVFE</sequence>
<dbReference type="Pfam" id="PF04366">
    <property type="entry name" value="Ysc84"/>
    <property type="match status" value="1"/>
</dbReference>
<feature type="signal peptide" evidence="1">
    <location>
        <begin position="1"/>
        <end position="27"/>
    </location>
</feature>
<reference evidence="4" key="1">
    <citation type="submission" date="2016-12" db="EMBL/GenBank/DDBJ databases">
        <title>Comparative genomic analysis reveals the diversity, evolution, and environmental adaptation strategies of the genus Vibrio.</title>
        <authorList>
            <person name="Lin H."/>
            <person name="Wang X."/>
            <person name="Zhang X.-H."/>
        </authorList>
    </citation>
    <scope>NUCLEOTIDE SEQUENCE [LARGE SCALE GENOMIC DNA]</scope>
    <source>
        <strain evidence="4">QT6D1</strain>
    </source>
</reference>
<evidence type="ECO:0000256" key="1">
    <source>
        <dbReference type="SAM" id="SignalP"/>
    </source>
</evidence>